<sequence>MKILEVVMQNQKDLKFLSTKVTGLENDNKTFQKELSEIKDAIWSSDKSLKAVSSNKKGHGWIDVYISYITEDYTNIQQKNKLKRLPCVY</sequence>
<dbReference type="EMBL" id="CAGKOT010000022">
    <property type="protein sequence ID" value="CAB5366084.1"/>
    <property type="molecule type" value="Genomic_DNA"/>
</dbReference>
<comment type="caution">
    <text evidence="2">The sequence shown here is derived from an EMBL/GenBank/DDBJ whole genome shotgun (WGS) entry which is preliminary data.</text>
</comment>
<keyword evidence="1" id="KW-0175">Coiled coil</keyword>
<feature type="coiled-coil region" evidence="1">
    <location>
        <begin position="14"/>
        <end position="41"/>
    </location>
</feature>
<name>A0A915Z7N0_9GLOM</name>
<evidence type="ECO:0000313" key="3">
    <source>
        <dbReference type="Proteomes" id="UP000684084"/>
    </source>
</evidence>
<dbReference type="OrthoDB" id="2315548at2759"/>
<evidence type="ECO:0000313" key="2">
    <source>
        <dbReference type="EMBL" id="CAB5366084.1"/>
    </source>
</evidence>
<organism evidence="2 3">
    <name type="scientific">Rhizophagus irregularis</name>
    <dbReference type="NCBI Taxonomy" id="588596"/>
    <lineage>
        <taxon>Eukaryota</taxon>
        <taxon>Fungi</taxon>
        <taxon>Fungi incertae sedis</taxon>
        <taxon>Mucoromycota</taxon>
        <taxon>Glomeromycotina</taxon>
        <taxon>Glomeromycetes</taxon>
        <taxon>Glomerales</taxon>
        <taxon>Glomeraceae</taxon>
        <taxon>Rhizophagus</taxon>
    </lineage>
</organism>
<reference evidence="2" key="1">
    <citation type="submission" date="2020-05" db="EMBL/GenBank/DDBJ databases">
        <authorList>
            <person name="Rincon C."/>
            <person name="Sanders R I."/>
            <person name="Robbins C."/>
            <person name="Chaturvedi A."/>
        </authorList>
    </citation>
    <scope>NUCLEOTIDE SEQUENCE</scope>
    <source>
        <strain evidence="2">CHB12</strain>
    </source>
</reference>
<accession>A0A915Z7N0</accession>
<protein>
    <submittedName>
        <fullName evidence="2">Uncharacterized protein</fullName>
    </submittedName>
</protein>
<dbReference type="Proteomes" id="UP000684084">
    <property type="component" value="Unassembled WGS sequence"/>
</dbReference>
<gene>
    <name evidence="2" type="ORF">CHRIB12_LOCUS10687</name>
</gene>
<proteinExistence type="predicted"/>
<dbReference type="VEuPathDB" id="FungiDB:RhiirFUN_019607"/>
<evidence type="ECO:0000256" key="1">
    <source>
        <dbReference type="SAM" id="Coils"/>
    </source>
</evidence>
<dbReference type="AlphaFoldDB" id="A0A915Z7N0"/>